<organism evidence="2">
    <name type="scientific">Mesocestoides corti</name>
    <name type="common">Flatworm</name>
    <dbReference type="NCBI Taxonomy" id="53468"/>
    <lineage>
        <taxon>Eukaryota</taxon>
        <taxon>Metazoa</taxon>
        <taxon>Spiralia</taxon>
        <taxon>Lophotrochozoa</taxon>
        <taxon>Platyhelminthes</taxon>
        <taxon>Cestoda</taxon>
        <taxon>Eucestoda</taxon>
        <taxon>Cyclophyllidea</taxon>
        <taxon>Mesocestoididae</taxon>
        <taxon>Mesocestoides</taxon>
    </lineage>
</organism>
<dbReference type="WBParaSite" id="MCOS_0000378301-mRNA-1">
    <property type="protein sequence ID" value="MCOS_0000378301-mRNA-1"/>
    <property type="gene ID" value="MCOS_0000378301"/>
</dbReference>
<dbReference type="AlphaFoldDB" id="A0A0R3UA35"/>
<feature type="region of interest" description="Disordered" evidence="1">
    <location>
        <begin position="1"/>
        <end position="50"/>
    </location>
</feature>
<accession>A0A0R3UA35</accession>
<proteinExistence type="predicted"/>
<evidence type="ECO:0000256" key="1">
    <source>
        <dbReference type="SAM" id="MobiDB-lite"/>
    </source>
</evidence>
<protein>
    <submittedName>
        <fullName evidence="2">Cytochrome cd1 nitrite reductase</fullName>
    </submittedName>
</protein>
<name>A0A0R3UA35_MESCO</name>
<feature type="compositionally biased region" description="Low complexity" evidence="1">
    <location>
        <begin position="21"/>
        <end position="36"/>
    </location>
</feature>
<reference evidence="2" key="1">
    <citation type="submission" date="2017-02" db="UniProtKB">
        <authorList>
            <consortium name="WormBaseParasite"/>
        </authorList>
    </citation>
    <scope>IDENTIFICATION</scope>
</reference>
<evidence type="ECO:0000313" key="2">
    <source>
        <dbReference type="WBParaSite" id="MCOS_0000378301-mRNA-1"/>
    </source>
</evidence>
<feature type="compositionally biased region" description="Polar residues" evidence="1">
    <location>
        <begin position="1"/>
        <end position="20"/>
    </location>
</feature>
<sequence length="70" mass="7890">LSTLWAKTQTGSGRTRCSQASWTRPPSYTWPTPTRSSTRRDTPTEWTDGGAPQLQTALFCSFSHSHQSRF</sequence>